<protein>
    <recommendedName>
        <fullName evidence="17">Cadherin domain-containing protein</fullName>
    </recommendedName>
</protein>
<keyword evidence="1" id="KW-1003">Cell membrane</keyword>
<organism evidence="18 19">
    <name type="scientific">Paralvinella palmiformis</name>
    <dbReference type="NCBI Taxonomy" id="53620"/>
    <lineage>
        <taxon>Eukaryota</taxon>
        <taxon>Metazoa</taxon>
        <taxon>Spiralia</taxon>
        <taxon>Lophotrochozoa</taxon>
        <taxon>Annelida</taxon>
        <taxon>Polychaeta</taxon>
        <taxon>Sedentaria</taxon>
        <taxon>Canalipalpata</taxon>
        <taxon>Terebellida</taxon>
        <taxon>Terebelliformia</taxon>
        <taxon>Alvinellidae</taxon>
        <taxon>Paralvinella</taxon>
    </lineage>
</organism>
<dbReference type="InterPro" id="IPR045588">
    <property type="entry name" value="CLSTN_C"/>
</dbReference>
<evidence type="ECO:0000256" key="8">
    <source>
        <dbReference type="ARBA" id="ARBA00023018"/>
    </source>
</evidence>
<keyword evidence="4" id="KW-0677">Repeat</keyword>
<comment type="caution">
    <text evidence="18">The sequence shown here is derived from an EMBL/GenBank/DDBJ whole genome shotgun (WGS) entry which is preliminary data.</text>
</comment>
<keyword evidence="10" id="KW-0325">Glycoprotein</keyword>
<evidence type="ECO:0000313" key="18">
    <source>
        <dbReference type="EMBL" id="KAK2161745.1"/>
    </source>
</evidence>
<dbReference type="InterPro" id="IPR002126">
    <property type="entry name" value="Cadherin-like_dom"/>
</dbReference>
<dbReference type="SUPFAM" id="SSF49313">
    <property type="entry name" value="Cadherin-like"/>
    <property type="match status" value="1"/>
</dbReference>
<accession>A0AAD9K0P4</accession>
<feature type="transmembrane region" description="Helical" evidence="16">
    <location>
        <begin position="748"/>
        <end position="771"/>
    </location>
</feature>
<dbReference type="Gene3D" id="2.60.40.60">
    <property type="entry name" value="Cadherins"/>
    <property type="match status" value="1"/>
</dbReference>
<comment type="subcellular location">
    <subcellularLocation>
        <location evidence="12">Postsynaptic cell membrane</location>
        <topology evidence="12">Single-pass type I membrane protein</topology>
    </subcellularLocation>
</comment>
<evidence type="ECO:0000256" key="5">
    <source>
        <dbReference type="ARBA" id="ARBA00022837"/>
    </source>
</evidence>
<proteinExistence type="inferred from homology"/>
<comment type="similarity">
    <text evidence="13">Belongs to the calsyntenin family.</text>
</comment>
<dbReference type="GO" id="GO:0045211">
    <property type="term" value="C:postsynaptic membrane"/>
    <property type="evidence" value="ECO:0007669"/>
    <property type="project" value="UniProtKB-SubCell"/>
</dbReference>
<dbReference type="CDD" id="cd11304">
    <property type="entry name" value="Cadherin_repeat"/>
    <property type="match status" value="1"/>
</dbReference>
<keyword evidence="7 16" id="KW-1133">Transmembrane helix</keyword>
<evidence type="ECO:0000256" key="6">
    <source>
        <dbReference type="ARBA" id="ARBA00022889"/>
    </source>
</evidence>
<feature type="region of interest" description="Disordered" evidence="15">
    <location>
        <begin position="813"/>
        <end position="866"/>
    </location>
</feature>
<evidence type="ECO:0000256" key="2">
    <source>
        <dbReference type="ARBA" id="ARBA00022692"/>
    </source>
</evidence>
<feature type="domain" description="Cadherin" evidence="17">
    <location>
        <begin position="57"/>
        <end position="192"/>
    </location>
</feature>
<evidence type="ECO:0000256" key="9">
    <source>
        <dbReference type="ARBA" id="ARBA00023136"/>
    </source>
</evidence>
<dbReference type="SUPFAM" id="SSF49899">
    <property type="entry name" value="Concanavalin A-like lectins/glucanases"/>
    <property type="match status" value="1"/>
</dbReference>
<dbReference type="FunFam" id="2.60.40.60:FF:000025">
    <property type="entry name" value="Calsyntenin 1"/>
    <property type="match status" value="1"/>
</dbReference>
<dbReference type="InterPro" id="IPR015919">
    <property type="entry name" value="Cadherin-like_sf"/>
</dbReference>
<dbReference type="PANTHER" id="PTHR14139:SF2">
    <property type="entry name" value="CALSYNTENIN-1"/>
    <property type="match status" value="1"/>
</dbReference>
<evidence type="ECO:0000313" key="19">
    <source>
        <dbReference type="Proteomes" id="UP001208570"/>
    </source>
</evidence>
<dbReference type="Proteomes" id="UP001208570">
    <property type="component" value="Unassembled WGS sequence"/>
</dbReference>
<dbReference type="GO" id="GO:0007156">
    <property type="term" value="P:homophilic cell adhesion via plasma membrane adhesion molecules"/>
    <property type="evidence" value="ECO:0007669"/>
    <property type="project" value="InterPro"/>
</dbReference>
<evidence type="ECO:0000256" key="16">
    <source>
        <dbReference type="SAM" id="Phobius"/>
    </source>
</evidence>
<keyword evidence="2 16" id="KW-0812">Transmembrane</keyword>
<dbReference type="GO" id="GO:0009986">
    <property type="term" value="C:cell surface"/>
    <property type="evidence" value="ECO:0007669"/>
    <property type="project" value="TreeGrafter"/>
</dbReference>
<keyword evidence="8" id="KW-0770">Synapse</keyword>
<evidence type="ECO:0000256" key="3">
    <source>
        <dbReference type="ARBA" id="ARBA00022729"/>
    </source>
</evidence>
<keyword evidence="5 14" id="KW-0106">Calcium</keyword>
<keyword evidence="3" id="KW-0732">Signal</keyword>
<evidence type="ECO:0000256" key="13">
    <source>
        <dbReference type="ARBA" id="ARBA00035015"/>
    </source>
</evidence>
<evidence type="ECO:0000256" key="12">
    <source>
        <dbReference type="ARBA" id="ARBA00035006"/>
    </source>
</evidence>
<evidence type="ECO:0000256" key="7">
    <source>
        <dbReference type="ARBA" id="ARBA00022989"/>
    </source>
</evidence>
<name>A0AAD9K0P4_9ANNE</name>
<dbReference type="EMBL" id="JAODUP010000110">
    <property type="protein sequence ID" value="KAK2161745.1"/>
    <property type="molecule type" value="Genomic_DNA"/>
</dbReference>
<keyword evidence="6" id="KW-0130">Cell adhesion</keyword>
<dbReference type="PROSITE" id="PS50268">
    <property type="entry name" value="CADHERIN_2"/>
    <property type="match status" value="1"/>
</dbReference>
<dbReference type="PRINTS" id="PR00205">
    <property type="entry name" value="CADHERIN"/>
</dbReference>
<reference evidence="18" key="1">
    <citation type="journal article" date="2023" name="Mol. Biol. Evol.">
        <title>Third-Generation Sequencing Reveals the Adaptive Role of the Epigenome in Three Deep-Sea Polychaetes.</title>
        <authorList>
            <person name="Perez M."/>
            <person name="Aroh O."/>
            <person name="Sun Y."/>
            <person name="Lan Y."/>
            <person name="Juniper S.K."/>
            <person name="Young C.R."/>
            <person name="Angers B."/>
            <person name="Qian P.Y."/>
        </authorList>
    </citation>
    <scope>NUCLEOTIDE SEQUENCE</scope>
    <source>
        <strain evidence="18">P08H-3</strain>
    </source>
</reference>
<evidence type="ECO:0000256" key="15">
    <source>
        <dbReference type="SAM" id="MobiDB-lite"/>
    </source>
</evidence>
<dbReference type="PANTHER" id="PTHR14139">
    <property type="entry name" value="CALSYNTENIN"/>
    <property type="match status" value="1"/>
</dbReference>
<evidence type="ECO:0000256" key="10">
    <source>
        <dbReference type="ARBA" id="ARBA00023180"/>
    </source>
</evidence>
<dbReference type="GO" id="GO:0051965">
    <property type="term" value="P:positive regulation of synapse assembly"/>
    <property type="evidence" value="ECO:0007669"/>
    <property type="project" value="TreeGrafter"/>
</dbReference>
<sequence length="866" mass="96873">MGCCRDWTTVSFTDDVQPAIFPALIRLLRAARAPTTSVREKVYIEVQDVNEFVPHWKEEMYIREVEEGKIYDEILQLEAEDEDGSSDLSRICHYHLITPDVPFKIDRHGVLANTEPLDYSKKHNYILEVKAEDCGGLMSDKIMVNIAIKESCKVGWKGVSSEVDFTPGSGTELLAESATLELCDTDCENPTIEATLALNTNLAEQQCDRDMYSVQAQRRICGASPETIDLLPNPTLGSWNKSPEDNQNTDQTFSFDGINNAIVIQDSKFKGNFGETFTVTTWLNHKGTEEDQHHEGTKEHILCYSDGEYHNRHHFSVFVHNCHLVLLIRREPGKQVDLNQFKPAEWRWALPQVCDGEWHHYAINVGLPDVHLFIDGHRTMETEDSPVIVDDWPLHPSKKVKNMKLVVGACYHGGDGKMAAHFRGELAGLTVVKGMMESEQVIQCLCDCQEKLDFHDMADLQAGMSVSMNSEMSQITFKGQNKTAVEKLIHHVGYKNSRVYPTPGFRKFSLATSIQCSNNVIVGVPEAISMVKVAQPAKPTMRLEGPDVVTHSETEVSLGVSVLQDLSISSNMDKTEKLDTYKLAQQTMKDPSLRYQLDSCIIRAQPALNLNKEHLTYPRNMVTSLGLEVSANEEGLIIAGADIVKHYEEVLHAIHYLHSTPETLNIRHFIVSCTELNGRFVSNDYEVQLNVIHKSHEPVNPPAAHHQESVVYHELNKINEVKISKTAPLKSASAGTLSGAGTAATGTGVGMIVIIVVCVGFLMFMIVLGVIRIRSAQQRREVPVEDKPEMEWDNSALTITVNPMDQENVYDEETEIGGLRADDSDSDDDDISMSHDEIDTSEDEGIKEPPAKDRSDLEWDDSTLTF</sequence>
<keyword evidence="19" id="KW-1185">Reference proteome</keyword>
<feature type="compositionally biased region" description="Basic and acidic residues" evidence="15">
    <location>
        <begin position="832"/>
        <end position="857"/>
    </location>
</feature>
<dbReference type="Gene3D" id="2.60.120.200">
    <property type="match status" value="1"/>
</dbReference>
<dbReference type="GO" id="GO:0050806">
    <property type="term" value="P:positive regulation of synaptic transmission"/>
    <property type="evidence" value="ECO:0007669"/>
    <property type="project" value="TreeGrafter"/>
</dbReference>
<dbReference type="GO" id="GO:0005509">
    <property type="term" value="F:calcium ion binding"/>
    <property type="evidence" value="ECO:0007669"/>
    <property type="project" value="UniProtKB-UniRule"/>
</dbReference>
<evidence type="ECO:0000256" key="1">
    <source>
        <dbReference type="ARBA" id="ARBA00022475"/>
    </source>
</evidence>
<keyword evidence="9 16" id="KW-0472">Membrane</keyword>
<evidence type="ECO:0000256" key="11">
    <source>
        <dbReference type="ARBA" id="ARBA00023257"/>
    </source>
</evidence>
<evidence type="ECO:0000259" key="17">
    <source>
        <dbReference type="PROSITE" id="PS50268"/>
    </source>
</evidence>
<dbReference type="Pfam" id="PF19699">
    <property type="entry name" value="CLSTN_C"/>
    <property type="match status" value="1"/>
</dbReference>
<evidence type="ECO:0000256" key="4">
    <source>
        <dbReference type="ARBA" id="ARBA00022737"/>
    </source>
</evidence>
<evidence type="ECO:0000256" key="14">
    <source>
        <dbReference type="PROSITE-ProRule" id="PRU00043"/>
    </source>
</evidence>
<dbReference type="InterPro" id="IPR013320">
    <property type="entry name" value="ConA-like_dom_sf"/>
</dbReference>
<dbReference type="AlphaFoldDB" id="A0AAD9K0P4"/>
<gene>
    <name evidence="18" type="ORF">LSH36_110g02018</name>
</gene>
<keyword evidence="11" id="KW-0628">Postsynaptic cell membrane</keyword>